<protein>
    <submittedName>
        <fullName evidence="1">Uncharacterized protein</fullName>
    </submittedName>
</protein>
<evidence type="ECO:0000313" key="1">
    <source>
        <dbReference type="EMBL" id="KAK3300173.1"/>
    </source>
</evidence>
<dbReference type="AlphaFoldDB" id="A0AAE0HP91"/>
<dbReference type="EMBL" id="JAUEPN010000001">
    <property type="protein sequence ID" value="KAK3300173.1"/>
    <property type="molecule type" value="Genomic_DNA"/>
</dbReference>
<gene>
    <name evidence="1" type="ORF">B0H64DRAFT_8648</name>
</gene>
<reference evidence="1" key="1">
    <citation type="journal article" date="2023" name="Mol. Phylogenet. Evol.">
        <title>Genome-scale phylogeny and comparative genomics of the fungal order Sordariales.</title>
        <authorList>
            <person name="Hensen N."/>
            <person name="Bonometti L."/>
            <person name="Westerberg I."/>
            <person name="Brannstrom I.O."/>
            <person name="Guillou S."/>
            <person name="Cros-Aarteil S."/>
            <person name="Calhoun S."/>
            <person name="Haridas S."/>
            <person name="Kuo A."/>
            <person name="Mondo S."/>
            <person name="Pangilinan J."/>
            <person name="Riley R."/>
            <person name="LaButti K."/>
            <person name="Andreopoulos B."/>
            <person name="Lipzen A."/>
            <person name="Chen C."/>
            <person name="Yan M."/>
            <person name="Daum C."/>
            <person name="Ng V."/>
            <person name="Clum A."/>
            <person name="Steindorff A."/>
            <person name="Ohm R.A."/>
            <person name="Martin F."/>
            <person name="Silar P."/>
            <person name="Natvig D.O."/>
            <person name="Lalanne C."/>
            <person name="Gautier V."/>
            <person name="Ament-Velasquez S.L."/>
            <person name="Kruys A."/>
            <person name="Hutchinson M.I."/>
            <person name="Powell A.J."/>
            <person name="Barry K."/>
            <person name="Miller A.N."/>
            <person name="Grigoriev I.V."/>
            <person name="Debuchy R."/>
            <person name="Gladieux P."/>
            <person name="Hiltunen Thoren M."/>
            <person name="Johannesson H."/>
        </authorList>
    </citation>
    <scope>NUCLEOTIDE SEQUENCE</scope>
    <source>
        <strain evidence="1">CBS 168.71</strain>
    </source>
</reference>
<reference evidence="1" key="2">
    <citation type="submission" date="2023-06" db="EMBL/GenBank/DDBJ databases">
        <authorList>
            <consortium name="Lawrence Berkeley National Laboratory"/>
            <person name="Haridas S."/>
            <person name="Hensen N."/>
            <person name="Bonometti L."/>
            <person name="Westerberg I."/>
            <person name="Brannstrom I.O."/>
            <person name="Guillou S."/>
            <person name="Cros-Aarteil S."/>
            <person name="Calhoun S."/>
            <person name="Kuo A."/>
            <person name="Mondo S."/>
            <person name="Pangilinan J."/>
            <person name="Riley R."/>
            <person name="Labutti K."/>
            <person name="Andreopoulos B."/>
            <person name="Lipzen A."/>
            <person name="Chen C."/>
            <person name="Yanf M."/>
            <person name="Daum C."/>
            <person name="Ng V."/>
            <person name="Clum A."/>
            <person name="Steindorff A."/>
            <person name="Ohm R."/>
            <person name="Martin F."/>
            <person name="Silar P."/>
            <person name="Natvig D."/>
            <person name="Lalanne C."/>
            <person name="Gautier V."/>
            <person name="Ament-Velasquez S.L."/>
            <person name="Kruys A."/>
            <person name="Hutchinson M.I."/>
            <person name="Powell A.J."/>
            <person name="Barry K."/>
            <person name="Miller A.N."/>
            <person name="Grigoriev I.V."/>
            <person name="Debuchy R."/>
            <person name="Gladieux P."/>
            <person name="Thoren M.H."/>
            <person name="Johannesson H."/>
        </authorList>
    </citation>
    <scope>NUCLEOTIDE SEQUENCE</scope>
    <source>
        <strain evidence="1">CBS 168.71</strain>
    </source>
</reference>
<name>A0AAE0HP91_9PEZI</name>
<evidence type="ECO:0000313" key="2">
    <source>
        <dbReference type="Proteomes" id="UP001278766"/>
    </source>
</evidence>
<keyword evidence="2" id="KW-1185">Reference proteome</keyword>
<dbReference type="GeneID" id="87845852"/>
<dbReference type="Proteomes" id="UP001278766">
    <property type="component" value="Unassembled WGS sequence"/>
</dbReference>
<organism evidence="1 2">
    <name type="scientific">Chaetomium fimeti</name>
    <dbReference type="NCBI Taxonomy" id="1854472"/>
    <lineage>
        <taxon>Eukaryota</taxon>
        <taxon>Fungi</taxon>
        <taxon>Dikarya</taxon>
        <taxon>Ascomycota</taxon>
        <taxon>Pezizomycotina</taxon>
        <taxon>Sordariomycetes</taxon>
        <taxon>Sordariomycetidae</taxon>
        <taxon>Sordariales</taxon>
        <taxon>Chaetomiaceae</taxon>
        <taxon>Chaetomium</taxon>
    </lineage>
</organism>
<proteinExistence type="predicted"/>
<dbReference type="RefSeq" id="XP_062663687.1">
    <property type="nucleotide sequence ID" value="XM_062808904.1"/>
</dbReference>
<accession>A0AAE0HP91</accession>
<sequence length="228" mass="25077">MDPPFSGIVSVCTVTFNRANRTLHGGRGSSGSRHHAGGPYCEIAAVTSSSLAGTKPVGSTRRADRRLQGHPAPAYLDRALLLLAICRRGSRWHVCRSPVSTLGSWNMSRVRARVALRYPGVLELLMHHRFTCHPFGERAGGEAANCRGWHRPAKFEQSWAAEIWGMGGRRHGVRWGMRTGTAIPVGLFCCVYGPRFERWCSGPKNRPGGMGGLRKSVESNRDFLRDLG</sequence>
<comment type="caution">
    <text evidence="1">The sequence shown here is derived from an EMBL/GenBank/DDBJ whole genome shotgun (WGS) entry which is preliminary data.</text>
</comment>